<proteinExistence type="predicted"/>
<sequence length="303" mass="31594">MGRLISSLGTTAHMLLTSPASAFREATEADAAVRIPLPVSRRVGFAQLAGGSGTSAAAAAVAAALASRRAGVSLAVNASGGSTHVLRRLPAEDADPRARRDALPTTLRQAAADLAFPLPRLAALDLQRRDRPTTAAEARTWFDEVNPISRFFDLVVTDWGVRPAAADLALTALASHVLCLVCRAERHALEDVVAMVPALRAEPDPPRIVIVSVDVGARGRHDARDVIAREVGVPLIGMPYDAAWSTAIPTPSRRLSLASRTAVLRLASTVMGEAVASLPSNRAPSNGAPSDRPADDARSAAVA</sequence>
<feature type="signal peptide" evidence="2">
    <location>
        <begin position="1"/>
        <end position="22"/>
    </location>
</feature>
<evidence type="ECO:0000313" key="3">
    <source>
        <dbReference type="EMBL" id="KZC93884.1"/>
    </source>
</evidence>
<dbReference type="SUPFAM" id="SSF52540">
    <property type="entry name" value="P-loop containing nucleoside triphosphate hydrolases"/>
    <property type="match status" value="1"/>
</dbReference>
<accession>A0A154UY62</accession>
<dbReference type="Gene3D" id="3.40.50.300">
    <property type="entry name" value="P-loop containing nucleotide triphosphate hydrolases"/>
    <property type="match status" value="1"/>
</dbReference>
<protein>
    <recommendedName>
        <fullName evidence="5">MinD-like ATPase involved in chromosome partitioning or flagellar assembly</fullName>
    </recommendedName>
</protein>
<comment type="caution">
    <text evidence="3">The sequence shown here is derived from an EMBL/GenBank/DDBJ whole genome shotgun (WGS) entry which is preliminary data.</text>
</comment>
<evidence type="ECO:0008006" key="5">
    <source>
        <dbReference type="Google" id="ProtNLM"/>
    </source>
</evidence>
<gene>
    <name evidence="3" type="ORF">AWH51_00500</name>
</gene>
<keyword evidence="2" id="KW-0732">Signal</keyword>
<dbReference type="InterPro" id="IPR027417">
    <property type="entry name" value="P-loop_NTPase"/>
</dbReference>
<evidence type="ECO:0000313" key="4">
    <source>
        <dbReference type="Proteomes" id="UP000076218"/>
    </source>
</evidence>
<feature type="compositionally biased region" description="Basic and acidic residues" evidence="1">
    <location>
        <begin position="292"/>
        <end position="303"/>
    </location>
</feature>
<dbReference type="STRING" id="31965.AWH51_00500"/>
<feature type="chain" id="PRO_5007601469" description="MinD-like ATPase involved in chromosome partitioning or flagellar assembly" evidence="2">
    <location>
        <begin position="23"/>
        <end position="303"/>
    </location>
</feature>
<dbReference type="OrthoDB" id="5015507at2"/>
<feature type="region of interest" description="Disordered" evidence="1">
    <location>
        <begin position="277"/>
        <end position="303"/>
    </location>
</feature>
<organism evidence="3 4">
    <name type="scientific">Clavibacter tessellarius</name>
    <dbReference type="NCBI Taxonomy" id="31965"/>
    <lineage>
        <taxon>Bacteria</taxon>
        <taxon>Bacillati</taxon>
        <taxon>Actinomycetota</taxon>
        <taxon>Actinomycetes</taxon>
        <taxon>Micrococcales</taxon>
        <taxon>Microbacteriaceae</taxon>
        <taxon>Clavibacter</taxon>
    </lineage>
</organism>
<evidence type="ECO:0000256" key="2">
    <source>
        <dbReference type="SAM" id="SignalP"/>
    </source>
</evidence>
<dbReference type="EMBL" id="LQXA01000053">
    <property type="protein sequence ID" value="KZC93884.1"/>
    <property type="molecule type" value="Genomic_DNA"/>
</dbReference>
<reference evidence="3 4" key="1">
    <citation type="submission" date="2016-01" db="EMBL/GenBank/DDBJ databases">
        <title>Draft genome sequence of Clavibacter michiganensis subsp. tessellarius DOAB 609.</title>
        <authorList>
            <person name="Tambong J.T."/>
        </authorList>
    </citation>
    <scope>NUCLEOTIDE SEQUENCE [LARGE SCALE GENOMIC DNA]</scope>
    <source>
        <strain evidence="3 4">DOAB 609</strain>
    </source>
</reference>
<dbReference type="Proteomes" id="UP000076218">
    <property type="component" value="Unassembled WGS sequence"/>
</dbReference>
<name>A0A154UY62_9MICO</name>
<evidence type="ECO:0000256" key="1">
    <source>
        <dbReference type="SAM" id="MobiDB-lite"/>
    </source>
</evidence>
<dbReference type="AlphaFoldDB" id="A0A154UY62"/>
<dbReference type="RefSeq" id="WP_063072702.1">
    <property type="nucleotide sequence ID" value="NZ_LQXA01000053.1"/>
</dbReference>